<reference evidence="1 2" key="2">
    <citation type="journal article" date="2022" name="Mol. Ecol. Resour.">
        <title>The genomes of chicory, endive, great burdock and yacon provide insights into Asteraceae paleo-polyploidization history and plant inulin production.</title>
        <authorList>
            <person name="Fan W."/>
            <person name="Wang S."/>
            <person name="Wang H."/>
            <person name="Wang A."/>
            <person name="Jiang F."/>
            <person name="Liu H."/>
            <person name="Zhao H."/>
            <person name="Xu D."/>
            <person name="Zhang Y."/>
        </authorList>
    </citation>
    <scope>NUCLEOTIDE SEQUENCE [LARGE SCALE GENOMIC DNA]</scope>
    <source>
        <strain evidence="2">cv. Yunnan</strain>
        <tissue evidence="1">Leaves</tissue>
    </source>
</reference>
<protein>
    <submittedName>
        <fullName evidence="1">Uncharacterized protein</fullName>
    </submittedName>
</protein>
<evidence type="ECO:0000313" key="1">
    <source>
        <dbReference type="EMBL" id="KAI3687946.1"/>
    </source>
</evidence>
<accession>A0ACB8YRS2</accession>
<sequence length="594" mass="69361">MASICSFSCSILHYKNHHDRSRQFNIRKPLYSSQSTSKGSATMKAVTTAESVVRRSANYAPSLWSFDEIQSLSSEYTGEDYMARANTLKHTVKKMICNVESPLISTLELVDDLQRLGISYHFEDEIRNTVEVVYNNYYKTHDKWNRMDLNVKALGFRLLRQHGYQVPQEIFHNFEDQIQNLKPHLLEDMTGLLNLYEASYHSFEDESILDDARDLTTKYFKENQDKISESISALVSHALEFPLHWRVPRIEAKWFIKVYEKRSDMNPTMLELAKLDFDIVQAVYIQDIKHASRWWRNTRWDEKLSFIRDRLVVNFLWTIGFGYLPQYSEGRRTLAKVNSLITTIDDVYDVHGTLDELEQFTQVIDRWDINAIEELPDYMKICFFGFYNTINEISFNTLKNTGILILPYLKKAWADLCKAYLVEARWFYSGYTPTLQEYLDNGYVSISGPVILTHAKFLTSEGATQEILQCMERFEKIVHYSSLILRLADDLGTSTDELERGDISKSIQCYMHESGATEEEARRYIRELIMETWKKLNKERAHANSQYSREYIEYATNVARTAQFIYSEGDGHGRPDLLESHISSLIFNPIQGTK</sequence>
<keyword evidence="2" id="KW-1185">Reference proteome</keyword>
<dbReference type="Proteomes" id="UP001056120">
    <property type="component" value="Linkage Group LG27"/>
</dbReference>
<organism evidence="1 2">
    <name type="scientific">Smallanthus sonchifolius</name>
    <dbReference type="NCBI Taxonomy" id="185202"/>
    <lineage>
        <taxon>Eukaryota</taxon>
        <taxon>Viridiplantae</taxon>
        <taxon>Streptophyta</taxon>
        <taxon>Embryophyta</taxon>
        <taxon>Tracheophyta</taxon>
        <taxon>Spermatophyta</taxon>
        <taxon>Magnoliopsida</taxon>
        <taxon>eudicotyledons</taxon>
        <taxon>Gunneridae</taxon>
        <taxon>Pentapetalae</taxon>
        <taxon>asterids</taxon>
        <taxon>campanulids</taxon>
        <taxon>Asterales</taxon>
        <taxon>Asteraceae</taxon>
        <taxon>Asteroideae</taxon>
        <taxon>Heliantheae alliance</taxon>
        <taxon>Millerieae</taxon>
        <taxon>Smallanthus</taxon>
    </lineage>
</organism>
<comment type="caution">
    <text evidence="1">The sequence shown here is derived from an EMBL/GenBank/DDBJ whole genome shotgun (WGS) entry which is preliminary data.</text>
</comment>
<dbReference type="EMBL" id="CM042044">
    <property type="protein sequence ID" value="KAI3687946.1"/>
    <property type="molecule type" value="Genomic_DNA"/>
</dbReference>
<gene>
    <name evidence="1" type="ORF">L1987_81651</name>
</gene>
<name>A0ACB8YRS2_9ASTR</name>
<proteinExistence type="predicted"/>
<evidence type="ECO:0000313" key="2">
    <source>
        <dbReference type="Proteomes" id="UP001056120"/>
    </source>
</evidence>
<reference evidence="2" key="1">
    <citation type="journal article" date="2022" name="Mol. Ecol. Resour.">
        <title>The genomes of chicory, endive, great burdock and yacon provide insights into Asteraceae palaeo-polyploidization history and plant inulin production.</title>
        <authorList>
            <person name="Fan W."/>
            <person name="Wang S."/>
            <person name="Wang H."/>
            <person name="Wang A."/>
            <person name="Jiang F."/>
            <person name="Liu H."/>
            <person name="Zhao H."/>
            <person name="Xu D."/>
            <person name="Zhang Y."/>
        </authorList>
    </citation>
    <scope>NUCLEOTIDE SEQUENCE [LARGE SCALE GENOMIC DNA]</scope>
    <source>
        <strain evidence="2">cv. Yunnan</strain>
    </source>
</reference>